<sequence length="148" mass="17098">MDIYSYYNDKLAASPEEVFAVINDDKQLKNIFSILKEIEYSTKGKRSKGTKFRVTLGVRDKTYRFRNEITEYVHNRRIIMKTRLKQGVITTLFNVEPRGGHSELTVKSSIESSMGVKVFAMTVKPVAKTVMNKEMKKLEEAVRNLNLK</sequence>
<dbReference type="InterPro" id="IPR023393">
    <property type="entry name" value="START-like_dom_sf"/>
</dbReference>
<dbReference type="Pfam" id="PF10604">
    <property type="entry name" value="Polyketide_cyc2"/>
    <property type="match status" value="1"/>
</dbReference>
<protein>
    <submittedName>
        <fullName evidence="1">Carbon monoxide dehydrogenase subunit G</fullName>
    </submittedName>
</protein>
<organism evidence="1 2">
    <name type="scientific">Jeotgalicoccus halotolerans</name>
    <dbReference type="NCBI Taxonomy" id="157227"/>
    <lineage>
        <taxon>Bacteria</taxon>
        <taxon>Bacillati</taxon>
        <taxon>Bacillota</taxon>
        <taxon>Bacilli</taxon>
        <taxon>Bacillales</taxon>
        <taxon>Staphylococcaceae</taxon>
        <taxon>Jeotgalicoccus</taxon>
    </lineage>
</organism>
<evidence type="ECO:0000313" key="1">
    <source>
        <dbReference type="EMBL" id="REG23464.1"/>
    </source>
</evidence>
<name>A0A3E0AUQ3_9STAP</name>
<gene>
    <name evidence="1" type="ORF">DFR63_1840</name>
</gene>
<accession>A0A3E0AUQ3</accession>
<dbReference type="OrthoDB" id="2389233at2"/>
<dbReference type="Gene3D" id="3.30.530.20">
    <property type="match status" value="1"/>
</dbReference>
<dbReference type="Proteomes" id="UP000257076">
    <property type="component" value="Unassembled WGS sequence"/>
</dbReference>
<dbReference type="AlphaFoldDB" id="A0A3E0AUQ3"/>
<dbReference type="EMBL" id="QUMW01000013">
    <property type="protein sequence ID" value="REG23464.1"/>
    <property type="molecule type" value="Genomic_DNA"/>
</dbReference>
<dbReference type="InterPro" id="IPR019587">
    <property type="entry name" value="Polyketide_cyclase/dehydratase"/>
</dbReference>
<proteinExistence type="predicted"/>
<keyword evidence="2" id="KW-1185">Reference proteome</keyword>
<evidence type="ECO:0000313" key="2">
    <source>
        <dbReference type="Proteomes" id="UP000257076"/>
    </source>
</evidence>
<comment type="caution">
    <text evidence="1">The sequence shown here is derived from an EMBL/GenBank/DDBJ whole genome shotgun (WGS) entry which is preliminary data.</text>
</comment>
<dbReference type="RefSeq" id="WP_115885620.1">
    <property type="nucleotide sequence ID" value="NZ_CBCSHX010000004.1"/>
</dbReference>
<reference evidence="1 2" key="1">
    <citation type="submission" date="2018-08" db="EMBL/GenBank/DDBJ databases">
        <title>Genomic Encyclopedia of Type Strains, Phase IV (KMG-IV): sequencing the most valuable type-strain genomes for metagenomic binning, comparative biology and taxonomic classification.</title>
        <authorList>
            <person name="Goeker M."/>
        </authorList>
    </citation>
    <scope>NUCLEOTIDE SEQUENCE [LARGE SCALE GENOMIC DNA]</scope>
    <source>
        <strain evidence="1 2">DSM 17274</strain>
    </source>
</reference>
<dbReference type="SUPFAM" id="SSF55961">
    <property type="entry name" value="Bet v1-like"/>
    <property type="match status" value="1"/>
</dbReference>